<dbReference type="Proteomes" id="UP000244450">
    <property type="component" value="Unassembled WGS sequence"/>
</dbReference>
<protein>
    <submittedName>
        <fullName evidence="2">Peptidase S9</fullName>
    </submittedName>
</protein>
<accession>A0A2T7BEE1</accession>
<dbReference type="InterPro" id="IPR001375">
    <property type="entry name" value="Peptidase_S9_cat"/>
</dbReference>
<evidence type="ECO:0000313" key="2">
    <source>
        <dbReference type="EMBL" id="PUZ23451.1"/>
    </source>
</evidence>
<name>A0A2T7BEE1_9BACT</name>
<dbReference type="SUPFAM" id="SSF82171">
    <property type="entry name" value="DPP6 N-terminal domain-like"/>
    <property type="match status" value="1"/>
</dbReference>
<dbReference type="GO" id="GO:0008236">
    <property type="term" value="F:serine-type peptidase activity"/>
    <property type="evidence" value="ECO:0007669"/>
    <property type="project" value="InterPro"/>
</dbReference>
<comment type="caution">
    <text evidence="2">The sequence shown here is derived from an EMBL/GenBank/DDBJ whole genome shotgun (WGS) entry which is preliminary data.</text>
</comment>
<gene>
    <name evidence="2" type="ORF">DCC81_19840</name>
</gene>
<dbReference type="InterPro" id="IPR050278">
    <property type="entry name" value="Serine_Prot_S9B/DPPIV"/>
</dbReference>
<evidence type="ECO:0000313" key="3">
    <source>
        <dbReference type="Proteomes" id="UP000244450"/>
    </source>
</evidence>
<dbReference type="AlphaFoldDB" id="A0A2T7BEE1"/>
<sequence>MLFAAACLLPLVSHAQQPSKKPLDHNVYDAWQSIGAKAISNNGQWVVYNITPQEGDATLVVYDRKTGQQREVARATGALITQDSRYVAFTIKPAFRDVRQARIKKTKPADMPKDTLGIIALGDTGMLRFPNVKSFKAPAKGNGYLAMLLEKPKPDTGHKKIDRSKAIMNDLAEDPDDDGKQPEGSNDQGLLLVRNLHSGTQDTLQDVVDYTFSKPGNALLAVCKGGNKDSLVRNVVVWQTAPRKALVLSHGVTNAKQLTFDENGQQVAFVAERDSAKALQHFYSLYYYLPGQDSASVVVNRNTADMPAHWNVSENGTVFFSRNGSRIFLGTAPIAPPKDTTIVDFEVAKVDIWNYQDDYLQPVQLKNLQQELKRTYLAVYHLSNRSFAQLGDKTLETVLLTDENNSEYALGYTDAGQRIASQWTGRTLKTAYLENIHNGQRKLIRKDLDGQFYYSPTGQYVIWYSLPDKHWFSYHTATGAVVNMTAHLPTSMADEEDDHPDLPGEYGFAGWSAGDKYWYVYDRYDIWKVDPAGREAPEMLTAGAGRAQKLRYRNVRLDAEERFFSPKQTLVLETFDETSKENGFAAVKLNAPKAPETLVLSPNTYLGLAKAKDADAYIYLKASYEASPDVYAGKTIAAATKLSAINPQQLQYNWGTAALYKWTTFSGKPAEGILYKPENFDSTRHYPVIIYFYEKLSDGLYAYQPPAPTPSRLNISFFVSRGYLVFAPDIRYEDGHPGRSAYDYIVSGARSLATHAWADSTNMAIQGQSWGGYQVAYLVTATHLFKCAWAGAPVANMTSAYGGIRWESGMNRQFQYEHGQSRLGASIWDKPELYLENSPLFHLPNVTTPLMIMSNDADGAVPWYQGIELFTAMRRLGKPVWLLNYNGEAHNLVQRQNRKDIQRREQQFFDHFLKGAPAPQWLDKGVPATEKGSNWGFDVK</sequence>
<dbReference type="GO" id="GO:0006508">
    <property type="term" value="P:proteolysis"/>
    <property type="evidence" value="ECO:0007669"/>
    <property type="project" value="InterPro"/>
</dbReference>
<proteinExistence type="predicted"/>
<organism evidence="2 3">
    <name type="scientific">Chitinophaga parva</name>
    <dbReference type="NCBI Taxonomy" id="2169414"/>
    <lineage>
        <taxon>Bacteria</taxon>
        <taxon>Pseudomonadati</taxon>
        <taxon>Bacteroidota</taxon>
        <taxon>Chitinophagia</taxon>
        <taxon>Chitinophagales</taxon>
        <taxon>Chitinophagaceae</taxon>
        <taxon>Chitinophaga</taxon>
    </lineage>
</organism>
<dbReference type="Pfam" id="PF00326">
    <property type="entry name" value="Peptidase_S9"/>
    <property type="match status" value="1"/>
</dbReference>
<dbReference type="PANTHER" id="PTHR11731">
    <property type="entry name" value="PROTEASE FAMILY S9B,C DIPEPTIDYL-PEPTIDASE IV-RELATED"/>
    <property type="match status" value="1"/>
</dbReference>
<feature type="domain" description="Peptidase S9 prolyl oligopeptidase catalytic" evidence="1">
    <location>
        <begin position="713"/>
        <end position="914"/>
    </location>
</feature>
<dbReference type="Gene3D" id="3.40.50.1820">
    <property type="entry name" value="alpha/beta hydrolase"/>
    <property type="match status" value="1"/>
</dbReference>
<dbReference type="EMBL" id="QCYK01000003">
    <property type="protein sequence ID" value="PUZ23451.1"/>
    <property type="molecule type" value="Genomic_DNA"/>
</dbReference>
<dbReference type="SUPFAM" id="SSF53474">
    <property type="entry name" value="alpha/beta-Hydrolases"/>
    <property type="match status" value="1"/>
</dbReference>
<dbReference type="PANTHER" id="PTHR11731:SF193">
    <property type="entry name" value="DIPEPTIDYL PEPTIDASE 9"/>
    <property type="match status" value="1"/>
</dbReference>
<reference evidence="2 3" key="1">
    <citation type="submission" date="2018-04" db="EMBL/GenBank/DDBJ databases">
        <title>Chitinophaga fuyangensis sp. nov., isolated from soil in a chemical factory.</title>
        <authorList>
            <person name="Chen K."/>
        </authorList>
    </citation>
    <scope>NUCLEOTIDE SEQUENCE [LARGE SCALE GENOMIC DNA]</scope>
    <source>
        <strain evidence="2 3">LY-1</strain>
    </source>
</reference>
<keyword evidence="3" id="KW-1185">Reference proteome</keyword>
<dbReference type="OrthoDB" id="9812921at2"/>
<evidence type="ECO:0000259" key="1">
    <source>
        <dbReference type="Pfam" id="PF00326"/>
    </source>
</evidence>
<dbReference type="GO" id="GO:0008239">
    <property type="term" value="F:dipeptidyl-peptidase activity"/>
    <property type="evidence" value="ECO:0007669"/>
    <property type="project" value="TreeGrafter"/>
</dbReference>
<dbReference type="InterPro" id="IPR029058">
    <property type="entry name" value="AB_hydrolase_fold"/>
</dbReference>